<keyword evidence="1" id="KW-0614">Plasmid</keyword>
<comment type="caution">
    <text evidence="1">The sequence shown here is derived from an EMBL/GenBank/DDBJ whole genome shotgun (WGS) entry which is preliminary data.</text>
</comment>
<organism evidence="1 2">
    <name type="scientific">Macrococcus epidermidis</name>
    <dbReference type="NCBI Taxonomy" id="1902580"/>
    <lineage>
        <taxon>Bacteria</taxon>
        <taxon>Bacillati</taxon>
        <taxon>Bacillota</taxon>
        <taxon>Bacilli</taxon>
        <taxon>Bacillales</taxon>
        <taxon>Staphylococcaceae</taxon>
        <taxon>Macrococcus</taxon>
    </lineage>
</organism>
<keyword evidence="2" id="KW-1185">Reference proteome</keyword>
<dbReference type="AlphaFoldDB" id="A0A327ZLN8"/>
<dbReference type="EMBL" id="PZJH01000032">
    <property type="protein sequence ID" value="RAK43559.1"/>
    <property type="molecule type" value="Genomic_DNA"/>
</dbReference>
<name>A0A327ZLN8_9STAP</name>
<accession>A0A327ZLN8</accession>
<evidence type="ECO:0000313" key="2">
    <source>
        <dbReference type="Proteomes" id="UP000249808"/>
    </source>
</evidence>
<dbReference type="RefSeq" id="WP_111714040.1">
    <property type="nucleotide sequence ID" value="NZ_CM009974.1"/>
</dbReference>
<evidence type="ECO:0000313" key="1">
    <source>
        <dbReference type="EMBL" id="RAK43559.1"/>
    </source>
</evidence>
<geneLocation type="plasmid" evidence="1 2">
    <name>pZKME1</name>
</geneLocation>
<sequence>MLDRLNGIKTQQDETDQQEIDLTQYIEESEIENFKMSYGAHMIAEKRKEVERLKSEIESIEELNAYDKRVEEARKLIVNVLHLVWNDETQALFDFTNEMTFSISYQALAGLKQKTYVDPSAGFGDVKRPSQTSDKEFGKQLALKTGANERVHGKYVVTKSSK</sequence>
<reference evidence="1 2" key="1">
    <citation type="journal article" date="2018" name="Front. Microbiol.">
        <title>Description and Comparative Genomics of Macrococcus caseolyticus subsp. hominis subsp. nov., Macrococcus goetzii sp. nov., Macrococcus epidermidis sp. nov., and Macrococcus bohemicus sp. nov., Novel Macrococci From Human Clinical Material With Virulence Potential and Suspected Uptake of Foreign DNA by Natural Transformation.</title>
        <authorList>
            <person name="Maslanova I."/>
            <person name="Wertheimer Z."/>
            <person name="Sedlacek I."/>
            <person name="Svec P."/>
            <person name="Indrakova A."/>
            <person name="Kovarovic V."/>
            <person name="Schumann P."/>
            <person name="Sproer C."/>
            <person name="Kralova S."/>
            <person name="Sedo O."/>
            <person name="Kristofova L."/>
            <person name="Vrbovska V."/>
            <person name="Fuzik T."/>
            <person name="Petras P."/>
            <person name="Zdrahal Z."/>
            <person name="Ruzickova V."/>
            <person name="Doskar J."/>
            <person name="Pantucek R."/>
        </authorList>
    </citation>
    <scope>NUCLEOTIDE SEQUENCE [LARGE SCALE GENOMIC DNA]</scope>
    <source>
        <strain evidence="1 2">01/688</strain>
        <plasmid evidence="1">pZKME1</plasmid>
    </source>
</reference>
<dbReference type="Proteomes" id="UP000249808">
    <property type="component" value="Plasmid pZKME1"/>
</dbReference>
<protein>
    <submittedName>
        <fullName evidence="1">Uncharacterized protein</fullName>
    </submittedName>
</protein>
<gene>
    <name evidence="1" type="ORF">BHU61_13255</name>
</gene>
<proteinExistence type="predicted"/>